<name>A0ABD5RY16_9EURY</name>
<dbReference type="Proteomes" id="UP001596328">
    <property type="component" value="Unassembled WGS sequence"/>
</dbReference>
<dbReference type="EMBL" id="JBHSWU010000096">
    <property type="protein sequence ID" value="MFC6724076.1"/>
    <property type="molecule type" value="Genomic_DNA"/>
</dbReference>
<evidence type="ECO:0000313" key="3">
    <source>
        <dbReference type="Proteomes" id="UP001596328"/>
    </source>
</evidence>
<feature type="region of interest" description="Disordered" evidence="1">
    <location>
        <begin position="16"/>
        <end position="38"/>
    </location>
</feature>
<dbReference type="AlphaFoldDB" id="A0ABD5RY16"/>
<protein>
    <submittedName>
        <fullName evidence="2">Uncharacterized protein</fullName>
    </submittedName>
</protein>
<reference evidence="2 3" key="1">
    <citation type="journal article" date="2019" name="Int. J. Syst. Evol. Microbiol.">
        <title>The Global Catalogue of Microorganisms (GCM) 10K type strain sequencing project: providing services to taxonomists for standard genome sequencing and annotation.</title>
        <authorList>
            <consortium name="The Broad Institute Genomics Platform"/>
            <consortium name="The Broad Institute Genome Sequencing Center for Infectious Disease"/>
            <person name="Wu L."/>
            <person name="Ma J."/>
        </authorList>
    </citation>
    <scope>NUCLEOTIDE SEQUENCE [LARGE SCALE GENOMIC DNA]</scope>
    <source>
        <strain evidence="2 3">NBRC 111368</strain>
    </source>
</reference>
<keyword evidence="3" id="KW-1185">Reference proteome</keyword>
<evidence type="ECO:0000313" key="2">
    <source>
        <dbReference type="EMBL" id="MFC6724076.1"/>
    </source>
</evidence>
<gene>
    <name evidence="2" type="ORF">ACFQE1_06745</name>
</gene>
<organism evidence="2 3">
    <name type="scientific">Halobium palmae</name>
    <dbReference type="NCBI Taxonomy" id="1776492"/>
    <lineage>
        <taxon>Archaea</taxon>
        <taxon>Methanobacteriati</taxon>
        <taxon>Methanobacteriota</taxon>
        <taxon>Stenosarchaea group</taxon>
        <taxon>Halobacteria</taxon>
        <taxon>Halobacteriales</taxon>
        <taxon>Haloferacaceae</taxon>
        <taxon>Halobium</taxon>
    </lineage>
</organism>
<sequence length="107" mass="12204">MLVYLHQYRETDAKETVRDGEDVVDQDPSDYFDKDDLGPDGEWERVTYGDRVIQRRGTTYENVSSLSVPQDVESPREMPGVTIQLVVDGQQEFVEGAEVIEVTDHDP</sequence>
<comment type="caution">
    <text evidence="2">The sequence shown here is derived from an EMBL/GenBank/DDBJ whole genome shotgun (WGS) entry which is preliminary data.</text>
</comment>
<proteinExistence type="predicted"/>
<accession>A0ABD5RY16</accession>
<evidence type="ECO:0000256" key="1">
    <source>
        <dbReference type="SAM" id="MobiDB-lite"/>
    </source>
</evidence>